<dbReference type="Proteomes" id="UP000262379">
    <property type="component" value="Unassembled WGS sequence"/>
</dbReference>
<dbReference type="AlphaFoldDB" id="A0A371X965"/>
<evidence type="ECO:0000313" key="2">
    <source>
        <dbReference type="Proteomes" id="UP000262379"/>
    </source>
</evidence>
<proteinExistence type="predicted"/>
<dbReference type="EMBL" id="QURN01000014">
    <property type="protein sequence ID" value="RFC65769.1"/>
    <property type="molecule type" value="Genomic_DNA"/>
</dbReference>
<gene>
    <name evidence="1" type="ORF">DY251_17210</name>
</gene>
<keyword evidence="2" id="KW-1185">Reference proteome</keyword>
<sequence>MLRPFSFRIRNPQRDKQTDAERFKHLATVIDETIAEVAAEQEGLDRRYKLSQSDAALLMMASDNDDVTETHAHTRLSSLEATIIACEERLKELGTQKNLLQKLRGELQPLLASKGDKPTAG</sequence>
<comment type="caution">
    <text evidence="1">The sequence shown here is derived from an EMBL/GenBank/DDBJ whole genome shotgun (WGS) entry which is preliminary data.</text>
</comment>
<accession>A0A371X965</accession>
<protein>
    <submittedName>
        <fullName evidence="1">Uncharacterized protein</fullName>
    </submittedName>
</protein>
<organism evidence="1 2">
    <name type="scientific">Mesorhizobium denitrificans</name>
    <dbReference type="NCBI Taxonomy" id="2294114"/>
    <lineage>
        <taxon>Bacteria</taxon>
        <taxon>Pseudomonadati</taxon>
        <taxon>Pseudomonadota</taxon>
        <taxon>Alphaproteobacteria</taxon>
        <taxon>Hyphomicrobiales</taxon>
        <taxon>Phyllobacteriaceae</taxon>
        <taxon>Mesorhizobium</taxon>
    </lineage>
</organism>
<reference evidence="2" key="1">
    <citation type="submission" date="2018-08" db="EMBL/GenBank/DDBJ databases">
        <authorList>
            <person name="Im W.T."/>
        </authorList>
    </citation>
    <scope>NUCLEOTIDE SEQUENCE [LARGE SCALE GENOMIC DNA]</scope>
    <source>
        <strain evidence="2">LA-28</strain>
    </source>
</reference>
<name>A0A371X965_9HYPH</name>
<evidence type="ECO:0000313" key="1">
    <source>
        <dbReference type="EMBL" id="RFC65769.1"/>
    </source>
</evidence>